<organism evidence="2 3">
    <name type="scientific">Pristionchus fissidentatus</name>
    <dbReference type="NCBI Taxonomy" id="1538716"/>
    <lineage>
        <taxon>Eukaryota</taxon>
        <taxon>Metazoa</taxon>
        <taxon>Ecdysozoa</taxon>
        <taxon>Nematoda</taxon>
        <taxon>Chromadorea</taxon>
        <taxon>Rhabditida</taxon>
        <taxon>Rhabditina</taxon>
        <taxon>Diplogasteromorpha</taxon>
        <taxon>Diplogasteroidea</taxon>
        <taxon>Neodiplogasteridae</taxon>
        <taxon>Pristionchus</taxon>
    </lineage>
</organism>
<feature type="compositionally biased region" description="Low complexity" evidence="1">
    <location>
        <begin position="1"/>
        <end position="18"/>
    </location>
</feature>
<keyword evidence="3" id="KW-1185">Reference proteome</keyword>
<evidence type="ECO:0000256" key="1">
    <source>
        <dbReference type="SAM" id="MobiDB-lite"/>
    </source>
</evidence>
<proteinExistence type="predicted"/>
<evidence type="ECO:0000313" key="3">
    <source>
        <dbReference type="Proteomes" id="UP001432322"/>
    </source>
</evidence>
<comment type="caution">
    <text evidence="2">The sequence shown here is derived from an EMBL/GenBank/DDBJ whole genome shotgun (WGS) entry which is preliminary data.</text>
</comment>
<feature type="non-terminal residue" evidence="2">
    <location>
        <position position="1"/>
    </location>
</feature>
<dbReference type="AlphaFoldDB" id="A0AAV5WM89"/>
<name>A0AAV5WM89_9BILA</name>
<protein>
    <submittedName>
        <fullName evidence="2">Uncharacterized protein</fullName>
    </submittedName>
</protein>
<accession>A0AAV5WM89</accession>
<dbReference type="EMBL" id="BTSY01000006">
    <property type="protein sequence ID" value="GMT32147.1"/>
    <property type="molecule type" value="Genomic_DNA"/>
</dbReference>
<evidence type="ECO:0000313" key="2">
    <source>
        <dbReference type="EMBL" id="GMT32147.1"/>
    </source>
</evidence>
<feature type="region of interest" description="Disordered" evidence="1">
    <location>
        <begin position="1"/>
        <end position="23"/>
    </location>
</feature>
<gene>
    <name evidence="2" type="ORF">PFISCL1PPCAC_23444</name>
</gene>
<reference evidence="2" key="1">
    <citation type="submission" date="2023-10" db="EMBL/GenBank/DDBJ databases">
        <title>Genome assembly of Pristionchus species.</title>
        <authorList>
            <person name="Yoshida K."/>
            <person name="Sommer R.J."/>
        </authorList>
    </citation>
    <scope>NUCLEOTIDE SEQUENCE</scope>
    <source>
        <strain evidence="2">RS5133</strain>
    </source>
</reference>
<dbReference type="Proteomes" id="UP001432322">
    <property type="component" value="Unassembled WGS sequence"/>
</dbReference>
<sequence>QTPRLSTMTTTGGWATSTPAMPSSCPVPFPDTASTINSFADTRGAVMGEETDAFSDCSMAPRLPRARPAPDHFGRSMEMGTVSEMGDGEKETARNATYCKDNLADGRTFLIVPSPQLKYTPILAKTPRFSTMTTSGGWATSTPAMSSSIPVPFPDTASTINSSMLTRPNGEDEPLV</sequence>